<feature type="compositionally biased region" description="Low complexity" evidence="1">
    <location>
        <begin position="184"/>
        <end position="195"/>
    </location>
</feature>
<gene>
    <name evidence="2" type="ORF">M378DRAFT_94699</name>
</gene>
<feature type="region of interest" description="Disordered" evidence="1">
    <location>
        <begin position="352"/>
        <end position="432"/>
    </location>
</feature>
<dbReference type="STRING" id="946122.A0A0C2TWF5"/>
<dbReference type="OrthoDB" id="3194584at2759"/>
<accession>A0A0C2TWF5</accession>
<feature type="compositionally biased region" description="Polar residues" evidence="1">
    <location>
        <begin position="41"/>
        <end position="63"/>
    </location>
</feature>
<feature type="compositionally biased region" description="Basic and acidic residues" evidence="1">
    <location>
        <begin position="216"/>
        <end position="227"/>
    </location>
</feature>
<dbReference type="InParanoid" id="A0A0C2TWF5"/>
<name>A0A0C2TWF5_AMAMK</name>
<dbReference type="HOGENOM" id="CLU_031643_0_0_1"/>
<dbReference type="Proteomes" id="UP000054549">
    <property type="component" value="Unassembled WGS sequence"/>
</dbReference>
<proteinExistence type="predicted"/>
<feature type="compositionally biased region" description="Acidic residues" evidence="1">
    <location>
        <begin position="400"/>
        <end position="425"/>
    </location>
</feature>
<feature type="region of interest" description="Disordered" evidence="1">
    <location>
        <begin position="184"/>
        <end position="289"/>
    </location>
</feature>
<sequence length="492" mass="55157">MNPDMLRTPSVNGYHPSNAASSSNSYPDHMQGAQPSYRGYPSNSSNLSNLMHQESHWPTQGNPNALPYSPNISHSQGWSNQMQQNPYPNTLQGMNTMNFPFIPQQVIHDALTLSTPVEAADEPVLVQAILTSRNRGETYKDALNSLHGKNGHSASLWKDYYLEHKDRLDNWIALCLQADAPKTTATAKKPVVAKPMLKREPSLSPTARSSPALSSKQKEKIKKERQSATRSASIPPRVSGRTTQNSLSAPEPVFDCRLPAPNTEIRVPPPPSRSPSPPRHIVPGGRGHRYTEEDKDFFIKFIAWRLGSNPNLTRMDLCTLLAEKAPHHTAQSWASYWSNHHDLPDKILAAAQGEDSASGSEEEDQTASSTNENPVYPPRRRPKYYESSLSSANEKASVAEDGDEAEDEEEDEDDDMPMGEYDENDMGSKGEPFTDADLYFTAKYVASFPNFDNVTHREKWEPYQQLYPQRAAKSWAEYYRRNDKRGCLARNP</sequence>
<evidence type="ECO:0000313" key="2">
    <source>
        <dbReference type="EMBL" id="KIL71789.1"/>
    </source>
</evidence>
<protein>
    <submittedName>
        <fullName evidence="2">Uncharacterized protein</fullName>
    </submittedName>
</protein>
<feature type="compositionally biased region" description="Polar residues" evidence="1">
    <location>
        <begin position="70"/>
        <end position="87"/>
    </location>
</feature>
<evidence type="ECO:0000313" key="3">
    <source>
        <dbReference type="Proteomes" id="UP000054549"/>
    </source>
</evidence>
<dbReference type="AlphaFoldDB" id="A0A0C2TWF5"/>
<organism evidence="2 3">
    <name type="scientific">Amanita muscaria (strain Koide BX008)</name>
    <dbReference type="NCBI Taxonomy" id="946122"/>
    <lineage>
        <taxon>Eukaryota</taxon>
        <taxon>Fungi</taxon>
        <taxon>Dikarya</taxon>
        <taxon>Basidiomycota</taxon>
        <taxon>Agaricomycotina</taxon>
        <taxon>Agaricomycetes</taxon>
        <taxon>Agaricomycetidae</taxon>
        <taxon>Agaricales</taxon>
        <taxon>Pluteineae</taxon>
        <taxon>Amanitaceae</taxon>
        <taxon>Amanita</taxon>
    </lineage>
</organism>
<evidence type="ECO:0000256" key="1">
    <source>
        <dbReference type="SAM" id="MobiDB-lite"/>
    </source>
</evidence>
<feature type="compositionally biased region" description="Polar residues" evidence="1">
    <location>
        <begin position="203"/>
        <end position="215"/>
    </location>
</feature>
<dbReference type="EMBL" id="KN818222">
    <property type="protein sequence ID" value="KIL71789.1"/>
    <property type="molecule type" value="Genomic_DNA"/>
</dbReference>
<reference evidence="2 3" key="1">
    <citation type="submission" date="2014-04" db="EMBL/GenBank/DDBJ databases">
        <title>Evolutionary Origins and Diversification of the Mycorrhizal Mutualists.</title>
        <authorList>
            <consortium name="DOE Joint Genome Institute"/>
            <consortium name="Mycorrhizal Genomics Consortium"/>
            <person name="Kohler A."/>
            <person name="Kuo A."/>
            <person name="Nagy L.G."/>
            <person name="Floudas D."/>
            <person name="Copeland A."/>
            <person name="Barry K.W."/>
            <person name="Cichocki N."/>
            <person name="Veneault-Fourrey C."/>
            <person name="LaButti K."/>
            <person name="Lindquist E.A."/>
            <person name="Lipzen A."/>
            <person name="Lundell T."/>
            <person name="Morin E."/>
            <person name="Murat C."/>
            <person name="Riley R."/>
            <person name="Ohm R."/>
            <person name="Sun H."/>
            <person name="Tunlid A."/>
            <person name="Henrissat B."/>
            <person name="Grigoriev I.V."/>
            <person name="Hibbett D.S."/>
            <person name="Martin F."/>
        </authorList>
    </citation>
    <scope>NUCLEOTIDE SEQUENCE [LARGE SCALE GENOMIC DNA]</scope>
    <source>
        <strain evidence="2 3">Koide BX008</strain>
    </source>
</reference>
<keyword evidence="3" id="KW-1185">Reference proteome</keyword>
<feature type="compositionally biased region" description="Pro residues" evidence="1">
    <location>
        <begin position="267"/>
        <end position="280"/>
    </location>
</feature>
<feature type="region of interest" description="Disordered" evidence="1">
    <location>
        <begin position="1"/>
        <end position="87"/>
    </location>
</feature>